<dbReference type="PANTHER" id="PTHR37946">
    <property type="entry name" value="SLL1969 PROTEIN"/>
    <property type="match status" value="1"/>
</dbReference>
<keyword evidence="3" id="KW-1185">Reference proteome</keyword>
<proteinExistence type="predicted"/>
<dbReference type="STRING" id="13035.Dacsa_0061"/>
<dbReference type="KEGG" id="dsl:Dacsa_0061"/>
<name>K9YPL6_DACS8</name>
<keyword evidence="2" id="KW-0808">Transferase</keyword>
<sequence length="204" mass="23399">MRQSPDYLLFAQHGWADTSVTMRTLSNRLQLRNTVIITPDLGFYKTWWRFNPLIQKVSTIAHYYLENFPDVPIRIVGHSMGGLIWLEILKQYPQWWERVESLVLIASPIKGAELARIIDPFRLGIGVARELAKNRQRLAETIAKDIPTLSVASNYFLATDGTISVRSTQFQYAKCICLSGVSHADLRIDPQVINSIREFWGIDH</sequence>
<dbReference type="Proteomes" id="UP000010482">
    <property type="component" value="Chromosome"/>
</dbReference>
<dbReference type="eggNOG" id="COG1075">
    <property type="taxonomic scope" value="Bacteria"/>
</dbReference>
<accession>K9YPL6</accession>
<dbReference type="Pfam" id="PF12146">
    <property type="entry name" value="Hydrolase_4"/>
    <property type="match status" value="1"/>
</dbReference>
<organism evidence="2 3">
    <name type="scientific">Dactylococcopsis salina (strain PCC 8305)</name>
    <name type="common">Myxobactron salinum</name>
    <dbReference type="NCBI Taxonomy" id="13035"/>
    <lineage>
        <taxon>Bacteria</taxon>
        <taxon>Bacillati</taxon>
        <taxon>Cyanobacteriota</taxon>
        <taxon>Cyanophyceae</taxon>
        <taxon>Nodosilineales</taxon>
        <taxon>Cymatolegaceae</taxon>
        <taxon>Dactylococcopsis</taxon>
    </lineage>
</organism>
<evidence type="ECO:0000313" key="2">
    <source>
        <dbReference type="EMBL" id="AFZ48881.1"/>
    </source>
</evidence>
<dbReference type="EMBL" id="CP003944">
    <property type="protein sequence ID" value="AFZ48881.1"/>
    <property type="molecule type" value="Genomic_DNA"/>
</dbReference>
<dbReference type="GO" id="GO:0016787">
    <property type="term" value="F:hydrolase activity"/>
    <property type="evidence" value="ECO:0007669"/>
    <property type="project" value="UniProtKB-KW"/>
</dbReference>
<protein>
    <submittedName>
        <fullName evidence="2">Hydrolase or acyltransferase of alpha/beta superfamily</fullName>
    </submittedName>
</protein>
<dbReference type="AlphaFoldDB" id="K9YPL6"/>
<dbReference type="PATRIC" id="fig|13035.3.peg.67"/>
<gene>
    <name evidence="2" type="ORF">Dacsa_0061</name>
</gene>
<reference evidence="2" key="1">
    <citation type="submission" date="2012-04" db="EMBL/GenBank/DDBJ databases">
        <title>Finished genome of Dactylococcopsis salina PCC 8305.</title>
        <authorList>
            <consortium name="US DOE Joint Genome Institute"/>
            <person name="Gugger M."/>
            <person name="Coursin T."/>
            <person name="Rippka R."/>
            <person name="Tandeau De Marsac N."/>
            <person name="Huntemann M."/>
            <person name="Wei C.-L."/>
            <person name="Han J."/>
            <person name="Detter J.C."/>
            <person name="Han C."/>
            <person name="Tapia R."/>
            <person name="Daligault H."/>
            <person name="Chen A."/>
            <person name="Krypides N."/>
            <person name="Mavromatis K."/>
            <person name="Markowitz V."/>
            <person name="Szeto E."/>
            <person name="Ivanova N."/>
            <person name="Ovchinnikova G."/>
            <person name="Pagani I."/>
            <person name="Pati A."/>
            <person name="Goodwin L."/>
            <person name="Peters L."/>
            <person name="Pitluck S."/>
            <person name="Woyke T."/>
            <person name="Kerfeld C."/>
        </authorList>
    </citation>
    <scope>NUCLEOTIDE SEQUENCE [LARGE SCALE GENOMIC DNA]</scope>
    <source>
        <strain evidence="2">PCC 8305</strain>
    </source>
</reference>
<dbReference type="GO" id="GO:0016746">
    <property type="term" value="F:acyltransferase activity"/>
    <property type="evidence" value="ECO:0007669"/>
    <property type="project" value="UniProtKB-KW"/>
</dbReference>
<dbReference type="InterPro" id="IPR022742">
    <property type="entry name" value="Hydrolase_4"/>
</dbReference>
<evidence type="ECO:0000259" key="1">
    <source>
        <dbReference type="Pfam" id="PF12146"/>
    </source>
</evidence>
<dbReference type="RefSeq" id="WP_015227894.1">
    <property type="nucleotide sequence ID" value="NC_019780.1"/>
</dbReference>
<feature type="domain" description="Serine aminopeptidase S33" evidence="1">
    <location>
        <begin position="5"/>
        <end position="123"/>
    </location>
</feature>
<keyword evidence="2" id="KW-0012">Acyltransferase</keyword>
<keyword evidence="2" id="KW-0378">Hydrolase</keyword>
<dbReference type="HOGENOM" id="CLU_079308_0_0_3"/>
<evidence type="ECO:0000313" key="3">
    <source>
        <dbReference type="Proteomes" id="UP000010482"/>
    </source>
</evidence>
<dbReference type="PANTHER" id="PTHR37946:SF1">
    <property type="entry name" value="SLL1969 PROTEIN"/>
    <property type="match status" value="1"/>
</dbReference>
<dbReference type="InterPro" id="IPR029058">
    <property type="entry name" value="AB_hydrolase_fold"/>
</dbReference>
<dbReference type="SUPFAM" id="SSF53474">
    <property type="entry name" value="alpha/beta-Hydrolases"/>
    <property type="match status" value="1"/>
</dbReference>
<dbReference type="Gene3D" id="3.40.50.1820">
    <property type="entry name" value="alpha/beta hydrolase"/>
    <property type="match status" value="1"/>
</dbReference>